<comment type="similarity">
    <text evidence="2">Belongs to the ATP11 family.</text>
</comment>
<evidence type="ECO:0000256" key="4">
    <source>
        <dbReference type="ARBA" id="ARBA00023128"/>
    </source>
</evidence>
<keyword evidence="4" id="KW-0496">Mitochondrion</keyword>
<sequence length="389" mass="44616">MSLRLLSHLPTFRQVTASRVLSPLHSFSTITPRCNILTELEDKIHPREVVEQKKKLMEEKYADKLREKAKQEGLTDLEELKAKVLSKMDKNRENVLEAKTKEKEEKEDLVGKRISEEREKRMKNREMNAKGQKIKEEGARGIKPLSSIINLPLIHLTPHTPSDISQIWNTYHTSHPTLSTSFLSATLSISTYESMLSLAKENPFFVVPLPKLSEMFEDKDTVREQSDMKTDEYEMFYLQWLFQPTHTSSSPPSPSAVPKSLPQTSCIIFTPLEEFKKAGEWAQPYLILTHYPDLAHTHDLVFMRGEISPASTSNPGSLSNPGFLLSQQQAQLLALALQRFYCTAVTLEKETEKELKERVKRMEALTKFRTSPGEWDWTNLIEMAYGGYV</sequence>
<accession>A0A1E3HPJ9</accession>
<evidence type="ECO:0000313" key="6">
    <source>
        <dbReference type="Proteomes" id="UP000094043"/>
    </source>
</evidence>
<reference evidence="5" key="3">
    <citation type="submission" date="2024-01" db="EMBL/GenBank/DDBJ databases">
        <authorList>
            <person name="Coelho M.A."/>
            <person name="David-Palma M."/>
            <person name="Shea T."/>
            <person name="Sun S."/>
            <person name="Cuomo C.A."/>
            <person name="Heitman J."/>
        </authorList>
    </citation>
    <scope>NUCLEOTIDE SEQUENCE</scope>
    <source>
        <strain evidence="5">CBS 7841</strain>
    </source>
</reference>
<proteinExistence type="inferred from homology"/>
<dbReference type="GeneID" id="91087419"/>
<dbReference type="EMBL" id="CP143786">
    <property type="protein sequence ID" value="WVN88010.1"/>
    <property type="molecule type" value="Genomic_DNA"/>
</dbReference>
<dbReference type="GO" id="GO:0005739">
    <property type="term" value="C:mitochondrion"/>
    <property type="evidence" value="ECO:0007669"/>
    <property type="project" value="UniProtKB-SubCell"/>
</dbReference>
<dbReference type="GO" id="GO:0033615">
    <property type="term" value="P:mitochondrial proton-transporting ATP synthase complex assembly"/>
    <property type="evidence" value="ECO:0007669"/>
    <property type="project" value="TreeGrafter"/>
</dbReference>
<reference evidence="5" key="2">
    <citation type="journal article" date="2022" name="Elife">
        <title>Obligate sexual reproduction of a homothallic fungus closely related to the Cryptococcus pathogenic species complex.</title>
        <authorList>
            <person name="Passer A.R."/>
            <person name="Clancey S.A."/>
            <person name="Shea T."/>
            <person name="David-Palma M."/>
            <person name="Averette A.F."/>
            <person name="Boekhout T."/>
            <person name="Porcel B.M."/>
            <person name="Nowrousian M."/>
            <person name="Cuomo C.A."/>
            <person name="Sun S."/>
            <person name="Heitman J."/>
            <person name="Coelho M.A."/>
        </authorList>
    </citation>
    <scope>NUCLEOTIDE SEQUENCE</scope>
    <source>
        <strain evidence="5">CBS 7841</strain>
    </source>
</reference>
<keyword evidence="3" id="KW-0809">Transit peptide</keyword>
<gene>
    <name evidence="5" type="ORF">L203_103208</name>
</gene>
<evidence type="ECO:0000256" key="2">
    <source>
        <dbReference type="ARBA" id="ARBA00009116"/>
    </source>
</evidence>
<evidence type="ECO:0000313" key="5">
    <source>
        <dbReference type="EMBL" id="WVN88010.1"/>
    </source>
</evidence>
<dbReference type="Pfam" id="PF06644">
    <property type="entry name" value="ATP11"/>
    <property type="match status" value="1"/>
</dbReference>
<name>A0A1E3HPJ9_9TREE</name>
<comment type="subcellular location">
    <subcellularLocation>
        <location evidence="1">Mitochondrion</location>
    </subcellularLocation>
</comment>
<dbReference type="PANTHER" id="PTHR13126:SF0">
    <property type="entry name" value="ATP SYNTHASE MITOCHONDRIAL F1 COMPLEX ASSEMBLY FACTOR 1"/>
    <property type="match status" value="1"/>
</dbReference>
<dbReference type="AlphaFoldDB" id="A0A1E3HPJ9"/>
<protein>
    <submittedName>
        <fullName evidence="5">Uncharacterized protein</fullName>
    </submittedName>
</protein>
<keyword evidence="6" id="KW-1185">Reference proteome</keyword>
<organism evidence="5 6">
    <name type="scientific">Cryptococcus depauperatus CBS 7841</name>
    <dbReference type="NCBI Taxonomy" id="1295531"/>
    <lineage>
        <taxon>Eukaryota</taxon>
        <taxon>Fungi</taxon>
        <taxon>Dikarya</taxon>
        <taxon>Basidiomycota</taxon>
        <taxon>Agaricomycotina</taxon>
        <taxon>Tremellomycetes</taxon>
        <taxon>Tremellales</taxon>
        <taxon>Cryptococcaceae</taxon>
        <taxon>Cryptococcus</taxon>
    </lineage>
</organism>
<dbReference type="KEGG" id="cdep:91087419"/>
<evidence type="ECO:0000256" key="1">
    <source>
        <dbReference type="ARBA" id="ARBA00004173"/>
    </source>
</evidence>
<reference evidence="5" key="1">
    <citation type="submission" date="2016-06" db="EMBL/GenBank/DDBJ databases">
        <authorList>
            <person name="Cuomo C."/>
            <person name="Litvintseva A."/>
            <person name="Heitman J."/>
            <person name="Chen Y."/>
            <person name="Sun S."/>
            <person name="Springer D."/>
            <person name="Dromer F."/>
            <person name="Young S."/>
            <person name="Zeng Q."/>
            <person name="Chapman S."/>
            <person name="Gujja S."/>
            <person name="Saif S."/>
            <person name="Birren B."/>
        </authorList>
    </citation>
    <scope>NUCLEOTIDE SEQUENCE</scope>
    <source>
        <strain evidence="5">CBS 7841</strain>
    </source>
</reference>
<evidence type="ECO:0000256" key="3">
    <source>
        <dbReference type="ARBA" id="ARBA00022946"/>
    </source>
</evidence>
<dbReference type="Proteomes" id="UP000094043">
    <property type="component" value="Chromosome 3"/>
</dbReference>
<dbReference type="PANTHER" id="PTHR13126">
    <property type="entry name" value="CHAPERONE ATP11"/>
    <property type="match status" value="1"/>
</dbReference>
<dbReference type="InterPro" id="IPR010591">
    <property type="entry name" value="ATP11"/>
</dbReference>
<dbReference type="RefSeq" id="XP_066068710.1">
    <property type="nucleotide sequence ID" value="XM_066212613.1"/>
</dbReference>
<dbReference type="OrthoDB" id="16535at2759"/>
<dbReference type="VEuPathDB" id="FungiDB:L203_06175"/>